<name>A0A381XRB6_9ZZZZ</name>
<protein>
    <submittedName>
        <fullName evidence="1">Uncharacterized protein</fullName>
    </submittedName>
</protein>
<dbReference type="EMBL" id="UINC01016087">
    <property type="protein sequence ID" value="SVA67268.1"/>
    <property type="molecule type" value="Genomic_DNA"/>
</dbReference>
<sequence length="43" mass="4899">MNGTSTPHNAFQAILVNWSEEMFVTPRFHDEVPIPGKHQAHRA</sequence>
<accession>A0A381XRB6</accession>
<reference evidence="1" key="1">
    <citation type="submission" date="2018-05" db="EMBL/GenBank/DDBJ databases">
        <authorList>
            <person name="Lanie J.A."/>
            <person name="Ng W.-L."/>
            <person name="Kazmierczak K.M."/>
            <person name="Andrzejewski T.M."/>
            <person name="Davidsen T.M."/>
            <person name="Wayne K.J."/>
            <person name="Tettelin H."/>
            <person name="Glass J.I."/>
            <person name="Rusch D."/>
            <person name="Podicherti R."/>
            <person name="Tsui H.-C.T."/>
            <person name="Winkler M.E."/>
        </authorList>
    </citation>
    <scope>NUCLEOTIDE SEQUENCE</scope>
</reference>
<organism evidence="1">
    <name type="scientific">marine metagenome</name>
    <dbReference type="NCBI Taxonomy" id="408172"/>
    <lineage>
        <taxon>unclassified sequences</taxon>
        <taxon>metagenomes</taxon>
        <taxon>ecological metagenomes</taxon>
    </lineage>
</organism>
<proteinExistence type="predicted"/>
<evidence type="ECO:0000313" key="1">
    <source>
        <dbReference type="EMBL" id="SVA67268.1"/>
    </source>
</evidence>
<gene>
    <name evidence="1" type="ORF">METZ01_LOCUS120122</name>
</gene>
<dbReference type="AlphaFoldDB" id="A0A381XRB6"/>